<reference evidence="1" key="2">
    <citation type="journal article" date="2015" name="Fish Shellfish Immunol.">
        <title>Early steps in the European eel (Anguilla anguilla)-Vibrio vulnificus interaction in the gills: Role of the RtxA13 toxin.</title>
        <authorList>
            <person name="Callol A."/>
            <person name="Pajuelo D."/>
            <person name="Ebbesson L."/>
            <person name="Teles M."/>
            <person name="MacKenzie S."/>
            <person name="Amaro C."/>
        </authorList>
    </citation>
    <scope>NUCLEOTIDE SEQUENCE</scope>
</reference>
<name>A0A0E9TF50_ANGAN</name>
<reference evidence="1" key="1">
    <citation type="submission" date="2014-11" db="EMBL/GenBank/DDBJ databases">
        <authorList>
            <person name="Amaro Gonzalez C."/>
        </authorList>
    </citation>
    <scope>NUCLEOTIDE SEQUENCE</scope>
</reference>
<evidence type="ECO:0000313" key="1">
    <source>
        <dbReference type="EMBL" id="JAH51338.1"/>
    </source>
</evidence>
<protein>
    <submittedName>
        <fullName evidence="1">Uncharacterized protein</fullName>
    </submittedName>
</protein>
<accession>A0A0E9TF50</accession>
<proteinExistence type="predicted"/>
<dbReference type="EMBL" id="GBXM01057239">
    <property type="protein sequence ID" value="JAH51338.1"/>
    <property type="molecule type" value="Transcribed_RNA"/>
</dbReference>
<sequence length="11" mass="1245">MPVVKSDKGRK</sequence>
<organism evidence="1">
    <name type="scientific">Anguilla anguilla</name>
    <name type="common">European freshwater eel</name>
    <name type="synonym">Muraena anguilla</name>
    <dbReference type="NCBI Taxonomy" id="7936"/>
    <lineage>
        <taxon>Eukaryota</taxon>
        <taxon>Metazoa</taxon>
        <taxon>Chordata</taxon>
        <taxon>Craniata</taxon>
        <taxon>Vertebrata</taxon>
        <taxon>Euteleostomi</taxon>
        <taxon>Actinopterygii</taxon>
        <taxon>Neopterygii</taxon>
        <taxon>Teleostei</taxon>
        <taxon>Anguilliformes</taxon>
        <taxon>Anguillidae</taxon>
        <taxon>Anguilla</taxon>
    </lineage>
</organism>